<reference evidence="3" key="1">
    <citation type="submission" date="2016-10" db="EMBL/GenBank/DDBJ databases">
        <authorList>
            <person name="Varghese N."/>
            <person name="Submissions S."/>
        </authorList>
    </citation>
    <scope>NUCLEOTIDE SEQUENCE [LARGE SCALE GENOMIC DNA]</scope>
    <source>
        <strain evidence="3">DSM 46136</strain>
    </source>
</reference>
<dbReference type="InterPro" id="IPR018392">
    <property type="entry name" value="LysM"/>
</dbReference>
<proteinExistence type="predicted"/>
<organism evidence="2 3">
    <name type="scientific">Geodermatophilus amargosae</name>
    <dbReference type="NCBI Taxonomy" id="1296565"/>
    <lineage>
        <taxon>Bacteria</taxon>
        <taxon>Bacillati</taxon>
        <taxon>Actinomycetota</taxon>
        <taxon>Actinomycetes</taxon>
        <taxon>Geodermatophilales</taxon>
        <taxon>Geodermatophilaceae</taxon>
        <taxon>Geodermatophilus</taxon>
    </lineage>
</organism>
<evidence type="ECO:0000259" key="1">
    <source>
        <dbReference type="PROSITE" id="PS51782"/>
    </source>
</evidence>
<dbReference type="AlphaFoldDB" id="A0A1I7BG83"/>
<name>A0A1I7BG83_9ACTN</name>
<dbReference type="Gene3D" id="3.10.350.10">
    <property type="entry name" value="LysM domain"/>
    <property type="match status" value="1"/>
</dbReference>
<dbReference type="STRING" id="1296565.SAMN05660657_03543"/>
<dbReference type="InterPro" id="IPR036779">
    <property type="entry name" value="LysM_dom_sf"/>
</dbReference>
<evidence type="ECO:0000313" key="3">
    <source>
        <dbReference type="Proteomes" id="UP000199546"/>
    </source>
</evidence>
<dbReference type="Proteomes" id="UP000199546">
    <property type="component" value="Unassembled WGS sequence"/>
</dbReference>
<dbReference type="PROSITE" id="PS51782">
    <property type="entry name" value="LYSM"/>
    <property type="match status" value="1"/>
</dbReference>
<dbReference type="CDD" id="cd00118">
    <property type="entry name" value="LysM"/>
    <property type="match status" value="1"/>
</dbReference>
<keyword evidence="3" id="KW-1185">Reference proteome</keyword>
<dbReference type="Pfam" id="PF10648">
    <property type="entry name" value="Gmad2"/>
    <property type="match status" value="1"/>
</dbReference>
<evidence type="ECO:0000313" key="2">
    <source>
        <dbReference type="EMBL" id="SFT86147.1"/>
    </source>
</evidence>
<dbReference type="EMBL" id="FPBA01000014">
    <property type="protein sequence ID" value="SFT86147.1"/>
    <property type="molecule type" value="Genomic_DNA"/>
</dbReference>
<accession>A0A1I7BG83</accession>
<dbReference type="InterPro" id="IPR018911">
    <property type="entry name" value="Gmad2_Ig-like_dom"/>
</dbReference>
<protein>
    <submittedName>
        <fullName evidence="2">LysM domain-containing protein</fullName>
    </submittedName>
</protein>
<dbReference type="SMART" id="SM00257">
    <property type="entry name" value="LysM"/>
    <property type="match status" value="1"/>
</dbReference>
<dbReference type="SUPFAM" id="SSF54106">
    <property type="entry name" value="LysM domain"/>
    <property type="match status" value="1"/>
</dbReference>
<gene>
    <name evidence="2" type="ORF">SAMN05660657_03543</name>
</gene>
<sequence>MVRLIEVRQPRQHDLVARTFTIAGFASGFEGTVLWRLVETDGDVLGEGLVQGAGSMGVVDDFGHDVSLPPGTDARGTHVLLQVFGDDPSGENPPGPDLDQVRVTLFTGLSGFRLHEVVRGDTLTAIARDHGQDTTATDVFEANRDTVMDPDRIFPGQVLRVPLL</sequence>
<dbReference type="Pfam" id="PF01476">
    <property type="entry name" value="LysM"/>
    <property type="match status" value="1"/>
</dbReference>
<feature type="domain" description="LysM" evidence="1">
    <location>
        <begin position="113"/>
        <end position="161"/>
    </location>
</feature>